<keyword evidence="3" id="KW-1185">Reference proteome</keyword>
<protein>
    <submittedName>
        <fullName evidence="2">Uncharacterized protein</fullName>
    </submittedName>
</protein>
<feature type="transmembrane region" description="Helical" evidence="1">
    <location>
        <begin position="7"/>
        <end position="33"/>
    </location>
</feature>
<proteinExistence type="predicted"/>
<evidence type="ECO:0000313" key="3">
    <source>
        <dbReference type="Proteomes" id="UP000693970"/>
    </source>
</evidence>
<keyword evidence="1" id="KW-1133">Transmembrane helix</keyword>
<dbReference type="Proteomes" id="UP000693970">
    <property type="component" value="Unassembled WGS sequence"/>
</dbReference>
<evidence type="ECO:0000256" key="1">
    <source>
        <dbReference type="SAM" id="Phobius"/>
    </source>
</evidence>
<name>A0A9K3LA39_9STRA</name>
<organism evidence="2 3">
    <name type="scientific">Nitzschia inconspicua</name>
    <dbReference type="NCBI Taxonomy" id="303405"/>
    <lineage>
        <taxon>Eukaryota</taxon>
        <taxon>Sar</taxon>
        <taxon>Stramenopiles</taxon>
        <taxon>Ochrophyta</taxon>
        <taxon>Bacillariophyta</taxon>
        <taxon>Bacillariophyceae</taxon>
        <taxon>Bacillariophycidae</taxon>
        <taxon>Bacillariales</taxon>
        <taxon>Bacillariaceae</taxon>
        <taxon>Nitzschia</taxon>
    </lineage>
</organism>
<keyword evidence="1" id="KW-0812">Transmembrane</keyword>
<dbReference type="AlphaFoldDB" id="A0A9K3LA39"/>
<sequence length="74" mass="8501">MARNPCYAICWILLLFLFAWPIAFVCSFLWIFLLPFEGCCPMIADCNSFFERFVTWPRDVGAAIANCQSNCPQP</sequence>
<reference evidence="2" key="1">
    <citation type="journal article" date="2021" name="Sci. Rep.">
        <title>Diploid genomic architecture of Nitzschia inconspicua, an elite biomass production diatom.</title>
        <authorList>
            <person name="Oliver A."/>
            <person name="Podell S."/>
            <person name="Pinowska A."/>
            <person name="Traller J.C."/>
            <person name="Smith S.R."/>
            <person name="McClure R."/>
            <person name="Beliaev A."/>
            <person name="Bohutskyi P."/>
            <person name="Hill E.A."/>
            <person name="Rabines A."/>
            <person name="Zheng H."/>
            <person name="Allen L.Z."/>
            <person name="Kuo A."/>
            <person name="Grigoriev I.V."/>
            <person name="Allen A.E."/>
            <person name="Hazlebeck D."/>
            <person name="Allen E.E."/>
        </authorList>
    </citation>
    <scope>NUCLEOTIDE SEQUENCE</scope>
    <source>
        <strain evidence="2">Hildebrandi</strain>
    </source>
</reference>
<reference evidence="2" key="2">
    <citation type="submission" date="2021-04" db="EMBL/GenBank/DDBJ databases">
        <authorList>
            <person name="Podell S."/>
        </authorList>
    </citation>
    <scope>NUCLEOTIDE SEQUENCE</scope>
    <source>
        <strain evidence="2">Hildebrandi</strain>
    </source>
</reference>
<dbReference type="OrthoDB" id="41840at2759"/>
<keyword evidence="1" id="KW-0472">Membrane</keyword>
<accession>A0A9K3LA39</accession>
<dbReference type="EMBL" id="JAGRRH010000015">
    <property type="protein sequence ID" value="KAG7357136.1"/>
    <property type="molecule type" value="Genomic_DNA"/>
</dbReference>
<gene>
    <name evidence="2" type="ORF">IV203_001824</name>
</gene>
<comment type="caution">
    <text evidence="2">The sequence shown here is derived from an EMBL/GenBank/DDBJ whole genome shotgun (WGS) entry which is preliminary data.</text>
</comment>
<evidence type="ECO:0000313" key="2">
    <source>
        <dbReference type="EMBL" id="KAG7357136.1"/>
    </source>
</evidence>